<keyword evidence="3" id="KW-1185">Reference proteome</keyword>
<feature type="compositionally biased region" description="Basic and acidic residues" evidence="1">
    <location>
        <begin position="11"/>
        <end position="24"/>
    </location>
</feature>
<evidence type="ECO:0000313" key="3">
    <source>
        <dbReference type="Proteomes" id="UP000324222"/>
    </source>
</evidence>
<dbReference type="EMBL" id="VSRR010137437">
    <property type="protein sequence ID" value="MPD03693.1"/>
    <property type="molecule type" value="Genomic_DNA"/>
</dbReference>
<name>A0A5B7K594_PORTR</name>
<gene>
    <name evidence="2" type="ORF">E2C01_099341</name>
</gene>
<evidence type="ECO:0000256" key="1">
    <source>
        <dbReference type="SAM" id="MobiDB-lite"/>
    </source>
</evidence>
<evidence type="ECO:0000313" key="2">
    <source>
        <dbReference type="EMBL" id="MPD03693.1"/>
    </source>
</evidence>
<protein>
    <submittedName>
        <fullName evidence="2">Uncharacterized protein</fullName>
    </submittedName>
</protein>
<accession>A0A5B7K594</accession>
<dbReference type="Proteomes" id="UP000324222">
    <property type="component" value="Unassembled WGS sequence"/>
</dbReference>
<reference evidence="2 3" key="1">
    <citation type="submission" date="2019-05" db="EMBL/GenBank/DDBJ databases">
        <title>Another draft genome of Portunus trituberculatus and its Hox gene families provides insights of decapod evolution.</title>
        <authorList>
            <person name="Jeong J.-H."/>
            <person name="Song I."/>
            <person name="Kim S."/>
            <person name="Choi T."/>
            <person name="Kim D."/>
            <person name="Ryu S."/>
            <person name="Kim W."/>
        </authorList>
    </citation>
    <scope>NUCLEOTIDE SEQUENCE [LARGE SCALE GENOMIC DNA]</scope>
    <source>
        <tissue evidence="2">Muscle</tissue>
    </source>
</reference>
<dbReference type="AlphaFoldDB" id="A0A5B7K594"/>
<proteinExistence type="predicted"/>
<organism evidence="2 3">
    <name type="scientific">Portunus trituberculatus</name>
    <name type="common">Swimming crab</name>
    <name type="synonym">Neptunus trituberculatus</name>
    <dbReference type="NCBI Taxonomy" id="210409"/>
    <lineage>
        <taxon>Eukaryota</taxon>
        <taxon>Metazoa</taxon>
        <taxon>Ecdysozoa</taxon>
        <taxon>Arthropoda</taxon>
        <taxon>Crustacea</taxon>
        <taxon>Multicrustacea</taxon>
        <taxon>Malacostraca</taxon>
        <taxon>Eumalacostraca</taxon>
        <taxon>Eucarida</taxon>
        <taxon>Decapoda</taxon>
        <taxon>Pleocyemata</taxon>
        <taxon>Brachyura</taxon>
        <taxon>Eubrachyura</taxon>
        <taxon>Portunoidea</taxon>
        <taxon>Portunidae</taxon>
        <taxon>Portuninae</taxon>
        <taxon>Portunus</taxon>
    </lineage>
</organism>
<comment type="caution">
    <text evidence="2">The sequence shown here is derived from an EMBL/GenBank/DDBJ whole genome shotgun (WGS) entry which is preliminary data.</text>
</comment>
<feature type="region of interest" description="Disordered" evidence="1">
    <location>
        <begin position="1"/>
        <end position="24"/>
    </location>
</feature>
<sequence length="39" mass="4574">MQWPRGITRVPSREQKQAEKYTLEEPASRNIMSIQLTTV</sequence>